<protein>
    <recommendedName>
        <fullName evidence="2">histidine kinase</fullName>
        <ecNumber evidence="2">2.7.13.3</ecNumber>
    </recommendedName>
</protein>
<keyword evidence="7" id="KW-0067">ATP-binding</keyword>
<dbReference type="GO" id="GO:0000155">
    <property type="term" value="F:phosphorelay sensor kinase activity"/>
    <property type="evidence" value="ECO:0007669"/>
    <property type="project" value="InterPro"/>
</dbReference>
<evidence type="ECO:0000256" key="10">
    <source>
        <dbReference type="SAM" id="Phobius"/>
    </source>
</evidence>
<keyword evidence="8" id="KW-0902">Two-component regulatory system</keyword>
<proteinExistence type="predicted"/>
<evidence type="ECO:0000256" key="6">
    <source>
        <dbReference type="ARBA" id="ARBA00022777"/>
    </source>
</evidence>
<organism evidence="12 13">
    <name type="scientific">Catellatospora coxensis</name>
    <dbReference type="NCBI Taxonomy" id="310354"/>
    <lineage>
        <taxon>Bacteria</taxon>
        <taxon>Bacillati</taxon>
        <taxon>Actinomycetota</taxon>
        <taxon>Actinomycetes</taxon>
        <taxon>Micromonosporales</taxon>
        <taxon>Micromonosporaceae</taxon>
        <taxon>Catellatospora</taxon>
    </lineage>
</organism>
<dbReference type="Gene3D" id="1.20.5.1930">
    <property type="match status" value="1"/>
</dbReference>
<comment type="caution">
    <text evidence="12">The sequence shown here is derived from an EMBL/GenBank/DDBJ whole genome shotgun (WGS) entry which is preliminary data.</text>
</comment>
<dbReference type="EC" id="2.7.13.3" evidence="2"/>
<dbReference type="GO" id="GO:0016020">
    <property type="term" value="C:membrane"/>
    <property type="evidence" value="ECO:0007669"/>
    <property type="project" value="InterPro"/>
</dbReference>
<evidence type="ECO:0000313" key="12">
    <source>
        <dbReference type="EMBL" id="GIG07469.1"/>
    </source>
</evidence>
<dbReference type="PANTHER" id="PTHR24421">
    <property type="entry name" value="NITRATE/NITRITE SENSOR PROTEIN NARX-RELATED"/>
    <property type="match status" value="1"/>
</dbReference>
<dbReference type="AlphaFoldDB" id="A0A8J3KXZ4"/>
<keyword evidence="3" id="KW-0597">Phosphoprotein</keyword>
<feature type="transmembrane region" description="Helical" evidence="10">
    <location>
        <begin position="81"/>
        <end position="99"/>
    </location>
</feature>
<feature type="transmembrane region" description="Helical" evidence="10">
    <location>
        <begin position="168"/>
        <end position="188"/>
    </location>
</feature>
<evidence type="ECO:0000259" key="11">
    <source>
        <dbReference type="Pfam" id="PF07730"/>
    </source>
</evidence>
<gene>
    <name evidence="12" type="ORF">Cco03nite_41690</name>
</gene>
<evidence type="ECO:0000256" key="8">
    <source>
        <dbReference type="ARBA" id="ARBA00023012"/>
    </source>
</evidence>
<evidence type="ECO:0000256" key="3">
    <source>
        <dbReference type="ARBA" id="ARBA00022553"/>
    </source>
</evidence>
<evidence type="ECO:0000256" key="4">
    <source>
        <dbReference type="ARBA" id="ARBA00022679"/>
    </source>
</evidence>
<evidence type="ECO:0000256" key="7">
    <source>
        <dbReference type="ARBA" id="ARBA00022840"/>
    </source>
</evidence>
<feature type="region of interest" description="Disordered" evidence="9">
    <location>
        <begin position="1"/>
        <end position="33"/>
    </location>
</feature>
<dbReference type="SUPFAM" id="SSF55874">
    <property type="entry name" value="ATPase domain of HSP90 chaperone/DNA topoisomerase II/histidine kinase"/>
    <property type="match status" value="1"/>
</dbReference>
<name>A0A8J3KXZ4_9ACTN</name>
<keyword evidence="13" id="KW-1185">Reference proteome</keyword>
<keyword evidence="10" id="KW-0812">Transmembrane</keyword>
<evidence type="ECO:0000256" key="5">
    <source>
        <dbReference type="ARBA" id="ARBA00022741"/>
    </source>
</evidence>
<dbReference type="GO" id="GO:0046983">
    <property type="term" value="F:protein dimerization activity"/>
    <property type="evidence" value="ECO:0007669"/>
    <property type="project" value="InterPro"/>
</dbReference>
<feature type="domain" description="Signal transduction histidine kinase subgroup 3 dimerisation and phosphoacceptor" evidence="11">
    <location>
        <begin position="249"/>
        <end position="315"/>
    </location>
</feature>
<keyword evidence="5" id="KW-0547">Nucleotide-binding</keyword>
<feature type="transmembrane region" description="Helical" evidence="10">
    <location>
        <begin position="136"/>
        <end position="162"/>
    </location>
</feature>
<feature type="transmembrane region" description="Helical" evidence="10">
    <location>
        <begin position="200"/>
        <end position="219"/>
    </location>
</feature>
<keyword evidence="10" id="KW-1133">Transmembrane helix</keyword>
<keyword evidence="10" id="KW-0472">Membrane</keyword>
<evidence type="ECO:0000256" key="9">
    <source>
        <dbReference type="SAM" id="MobiDB-lite"/>
    </source>
</evidence>
<reference evidence="12 13" key="1">
    <citation type="submission" date="2021-01" db="EMBL/GenBank/DDBJ databases">
        <title>Whole genome shotgun sequence of Catellatospora coxensis NBRC 107359.</title>
        <authorList>
            <person name="Komaki H."/>
            <person name="Tamura T."/>
        </authorList>
    </citation>
    <scope>NUCLEOTIDE SEQUENCE [LARGE SCALE GENOMIC DNA]</scope>
    <source>
        <strain evidence="12 13">NBRC 107359</strain>
    </source>
</reference>
<dbReference type="InterPro" id="IPR036890">
    <property type="entry name" value="HATPase_C_sf"/>
</dbReference>
<dbReference type="EMBL" id="BONI01000034">
    <property type="protein sequence ID" value="GIG07469.1"/>
    <property type="molecule type" value="Genomic_DNA"/>
</dbReference>
<feature type="transmembrane region" description="Helical" evidence="10">
    <location>
        <begin position="111"/>
        <end position="129"/>
    </location>
</feature>
<sequence length="456" mass="48785">MRTSVAGRGPGAQRPQGDGRRPWSAAGVDQSRYPPEQAARNLGATITSTAAPAHQPRLLRHLLPGDLQPDGAVRRRTARDWAVDAALFVAAVLIGLTVYDLEAAGRPVPELIQLADLVAGVVLCVALFWRRRCPLALAVATAVAGSFSPLSGGAAIVALLTLGARGRLGAVLAVGAANAVLLLPYVHLYPDKELSYWPSVAWSWLVLAVATAWALAVGARRQLVHTLRERTVRAEAEQELRVEQARQLERTRIAREMHDVLAHRISLLSLHAGALEFRPDAPADEVARAAGVIRDSAHQALQDLRAVIGVLRTPDDFGGEPERPQPTLSDLPDLVAESESAGMRVRLTRRLPDPVELPAHVARTAYRVVQEGLTNARKHAPGAVVQVAVEGGPEQGITVEVLSRAPVGVPPQREIPGTGTGLVGLAERVSLAGGRIEHGRTPAGDFRLWTWQPWPA</sequence>
<evidence type="ECO:0000313" key="13">
    <source>
        <dbReference type="Proteomes" id="UP000630887"/>
    </source>
</evidence>
<accession>A0A8J3KXZ4</accession>
<dbReference type="Pfam" id="PF07730">
    <property type="entry name" value="HisKA_3"/>
    <property type="match status" value="1"/>
</dbReference>
<keyword evidence="6 12" id="KW-0418">Kinase</keyword>
<comment type="catalytic activity">
    <reaction evidence="1">
        <text>ATP + protein L-histidine = ADP + protein N-phospho-L-histidine.</text>
        <dbReference type="EC" id="2.7.13.3"/>
    </reaction>
</comment>
<evidence type="ECO:0000256" key="1">
    <source>
        <dbReference type="ARBA" id="ARBA00000085"/>
    </source>
</evidence>
<dbReference type="CDD" id="cd16917">
    <property type="entry name" value="HATPase_UhpB-NarQ-NarX-like"/>
    <property type="match status" value="1"/>
</dbReference>
<keyword evidence="4" id="KW-0808">Transferase</keyword>
<dbReference type="InterPro" id="IPR050482">
    <property type="entry name" value="Sensor_HK_TwoCompSys"/>
</dbReference>
<dbReference type="GO" id="GO:0005524">
    <property type="term" value="F:ATP binding"/>
    <property type="evidence" value="ECO:0007669"/>
    <property type="project" value="UniProtKB-KW"/>
</dbReference>
<dbReference type="Gene3D" id="3.30.565.10">
    <property type="entry name" value="Histidine kinase-like ATPase, C-terminal domain"/>
    <property type="match status" value="1"/>
</dbReference>
<dbReference type="InterPro" id="IPR011712">
    <property type="entry name" value="Sig_transdc_His_kin_sub3_dim/P"/>
</dbReference>
<dbReference type="PANTHER" id="PTHR24421:SF10">
    <property type="entry name" value="NITRATE_NITRITE SENSOR PROTEIN NARQ"/>
    <property type="match status" value="1"/>
</dbReference>
<dbReference type="Proteomes" id="UP000630887">
    <property type="component" value="Unassembled WGS sequence"/>
</dbReference>
<evidence type="ECO:0000256" key="2">
    <source>
        <dbReference type="ARBA" id="ARBA00012438"/>
    </source>
</evidence>